<organism evidence="2 3">
    <name type="scientific">Drosophila erecta</name>
    <name type="common">Fruit fly</name>
    <dbReference type="NCBI Taxonomy" id="7220"/>
    <lineage>
        <taxon>Eukaryota</taxon>
        <taxon>Metazoa</taxon>
        <taxon>Ecdysozoa</taxon>
        <taxon>Arthropoda</taxon>
        <taxon>Hexapoda</taxon>
        <taxon>Insecta</taxon>
        <taxon>Pterygota</taxon>
        <taxon>Neoptera</taxon>
        <taxon>Endopterygota</taxon>
        <taxon>Diptera</taxon>
        <taxon>Brachycera</taxon>
        <taxon>Muscomorpha</taxon>
        <taxon>Ephydroidea</taxon>
        <taxon>Drosophilidae</taxon>
        <taxon>Drosophila</taxon>
        <taxon>Sophophora</taxon>
    </lineage>
</organism>
<reference evidence="2 3" key="2">
    <citation type="journal article" date="2008" name="Bioinformatics">
        <title>Assembly reconciliation.</title>
        <authorList>
            <person name="Zimin A.V."/>
            <person name="Smith D.R."/>
            <person name="Sutton G."/>
            <person name="Yorke J.A."/>
        </authorList>
    </citation>
    <scope>NUCLEOTIDE SEQUENCE [LARGE SCALE GENOMIC DNA]</scope>
    <source>
        <strain evidence="2 3">TSC#14021-0224.01</strain>
    </source>
</reference>
<sequence>QKHSVPTKNSHPKHYSRTSLRRTILAYMLWKCTFLILFYTRSVPRED</sequence>
<keyword evidence="1" id="KW-0812">Transmembrane</keyword>
<gene>
    <name evidence="2" type="primary">Dere\GG27006</name>
    <name evidence="2" type="synonym">GG27006</name>
    <name evidence="2" type="ORF">Dere_GG27006</name>
</gene>
<dbReference type="AlphaFoldDB" id="A0A0Q5U638"/>
<accession>A0A0Q5U638</accession>
<evidence type="ECO:0000256" key="1">
    <source>
        <dbReference type="SAM" id="Phobius"/>
    </source>
</evidence>
<name>A0A0Q5U638_DROER</name>
<reference evidence="2 3" key="1">
    <citation type="journal article" date="2007" name="Nature">
        <title>Evolution of genes and genomes on the Drosophila phylogeny.</title>
        <authorList>
            <consortium name="Drosophila 12 Genomes Consortium"/>
            <person name="Clark A.G."/>
            <person name="Eisen M.B."/>
            <person name="Smith D.R."/>
            <person name="Bergman C.M."/>
            <person name="Oliver B."/>
            <person name="Markow T.A."/>
            <person name="Kaufman T.C."/>
            <person name="Kellis M."/>
            <person name="Gelbart W."/>
            <person name="Iyer V.N."/>
            <person name="Pollard D.A."/>
            <person name="Sackton T.B."/>
            <person name="Larracuente A.M."/>
            <person name="Singh N.D."/>
            <person name="Abad J.P."/>
            <person name="Abt D.N."/>
            <person name="Adryan B."/>
            <person name="Aguade M."/>
            <person name="Akashi H."/>
            <person name="Anderson W.W."/>
            <person name="Aquadro C.F."/>
            <person name="Ardell D.H."/>
            <person name="Arguello R."/>
            <person name="Artieri C.G."/>
            <person name="Barbash D.A."/>
            <person name="Barker D."/>
            <person name="Barsanti P."/>
            <person name="Batterham P."/>
            <person name="Batzoglou S."/>
            <person name="Begun D."/>
            <person name="Bhutkar A."/>
            <person name="Blanco E."/>
            <person name="Bosak S.A."/>
            <person name="Bradley R.K."/>
            <person name="Brand A.D."/>
            <person name="Brent M.R."/>
            <person name="Brooks A.N."/>
            <person name="Brown R.H."/>
            <person name="Butlin R.K."/>
            <person name="Caggese C."/>
            <person name="Calvi B.R."/>
            <person name="Bernardo de Carvalho A."/>
            <person name="Caspi A."/>
            <person name="Castrezana S."/>
            <person name="Celniker S.E."/>
            <person name="Chang J.L."/>
            <person name="Chapple C."/>
            <person name="Chatterji S."/>
            <person name="Chinwalla A."/>
            <person name="Civetta A."/>
            <person name="Clifton S.W."/>
            <person name="Comeron J.M."/>
            <person name="Costello J.C."/>
            <person name="Coyne J.A."/>
            <person name="Daub J."/>
            <person name="David R.G."/>
            <person name="Delcher A.L."/>
            <person name="Delehaunty K."/>
            <person name="Do C.B."/>
            <person name="Ebling H."/>
            <person name="Edwards K."/>
            <person name="Eickbush T."/>
            <person name="Evans J.D."/>
            <person name="Filipski A."/>
            <person name="Findeiss S."/>
            <person name="Freyhult E."/>
            <person name="Fulton L."/>
            <person name="Fulton R."/>
            <person name="Garcia A.C."/>
            <person name="Gardiner A."/>
            <person name="Garfield D.A."/>
            <person name="Garvin B.E."/>
            <person name="Gibson G."/>
            <person name="Gilbert D."/>
            <person name="Gnerre S."/>
            <person name="Godfrey J."/>
            <person name="Good R."/>
            <person name="Gotea V."/>
            <person name="Gravely B."/>
            <person name="Greenberg A.J."/>
            <person name="Griffiths-Jones S."/>
            <person name="Gross S."/>
            <person name="Guigo R."/>
            <person name="Gustafson E.A."/>
            <person name="Haerty W."/>
            <person name="Hahn M.W."/>
            <person name="Halligan D.L."/>
            <person name="Halpern A.L."/>
            <person name="Halter G.M."/>
            <person name="Han M.V."/>
            <person name="Heger A."/>
            <person name="Hillier L."/>
            <person name="Hinrichs A.S."/>
            <person name="Holmes I."/>
            <person name="Hoskins R.A."/>
            <person name="Hubisz M.J."/>
            <person name="Hultmark D."/>
            <person name="Huntley M.A."/>
            <person name="Jaffe D.B."/>
            <person name="Jagadeeshan S."/>
            <person name="Jeck W.R."/>
            <person name="Johnson J."/>
            <person name="Jones C.D."/>
            <person name="Jordan W.C."/>
            <person name="Karpen G.H."/>
            <person name="Kataoka E."/>
            <person name="Keightley P.D."/>
            <person name="Kheradpour P."/>
            <person name="Kirkness E.F."/>
            <person name="Koerich L.B."/>
            <person name="Kristiansen K."/>
            <person name="Kudrna D."/>
            <person name="Kulathinal R.J."/>
            <person name="Kumar S."/>
            <person name="Kwok R."/>
            <person name="Lander E."/>
            <person name="Langley C.H."/>
            <person name="Lapoint R."/>
            <person name="Lazzaro B.P."/>
            <person name="Lee S.J."/>
            <person name="Levesque L."/>
            <person name="Li R."/>
            <person name="Lin C.F."/>
            <person name="Lin M.F."/>
            <person name="Lindblad-Toh K."/>
            <person name="Llopart A."/>
            <person name="Long M."/>
            <person name="Low L."/>
            <person name="Lozovsky E."/>
            <person name="Lu J."/>
            <person name="Luo M."/>
            <person name="Machado C.A."/>
            <person name="Makalowski W."/>
            <person name="Marzo M."/>
            <person name="Matsuda M."/>
            <person name="Matzkin L."/>
            <person name="McAllister B."/>
            <person name="McBride C.S."/>
            <person name="McKernan B."/>
            <person name="McKernan K."/>
            <person name="Mendez-Lago M."/>
            <person name="Minx P."/>
            <person name="Mollenhauer M.U."/>
            <person name="Montooth K."/>
            <person name="Mount S.M."/>
            <person name="Mu X."/>
            <person name="Myers E."/>
            <person name="Negre B."/>
            <person name="Newfeld S."/>
            <person name="Nielsen R."/>
            <person name="Noor M.A."/>
            <person name="O'Grady P."/>
            <person name="Pachter L."/>
            <person name="Papaceit M."/>
            <person name="Parisi M.J."/>
            <person name="Parisi M."/>
            <person name="Parts L."/>
            <person name="Pedersen J.S."/>
            <person name="Pesole G."/>
            <person name="Phillippy A.M."/>
            <person name="Ponting C.P."/>
            <person name="Pop M."/>
            <person name="Porcelli D."/>
            <person name="Powell J.R."/>
            <person name="Prohaska S."/>
            <person name="Pruitt K."/>
            <person name="Puig M."/>
            <person name="Quesneville H."/>
            <person name="Ram K.R."/>
            <person name="Rand D."/>
            <person name="Rasmussen M.D."/>
            <person name="Reed L.K."/>
            <person name="Reenan R."/>
            <person name="Reily A."/>
            <person name="Remington K.A."/>
            <person name="Rieger T.T."/>
            <person name="Ritchie M.G."/>
            <person name="Robin C."/>
            <person name="Rogers Y.H."/>
            <person name="Rohde C."/>
            <person name="Rozas J."/>
            <person name="Rubenfield M.J."/>
            <person name="Ruiz A."/>
            <person name="Russo S."/>
            <person name="Salzberg S.L."/>
            <person name="Sanchez-Gracia A."/>
            <person name="Saranga D.J."/>
            <person name="Sato H."/>
            <person name="Schaeffer S.W."/>
            <person name="Schatz M.C."/>
            <person name="Schlenke T."/>
            <person name="Schwartz R."/>
            <person name="Segarra C."/>
            <person name="Singh R.S."/>
            <person name="Sirot L."/>
            <person name="Sirota M."/>
            <person name="Sisneros N.B."/>
            <person name="Smith C.D."/>
            <person name="Smith T.F."/>
            <person name="Spieth J."/>
            <person name="Stage D.E."/>
            <person name="Stark A."/>
            <person name="Stephan W."/>
            <person name="Strausberg R.L."/>
            <person name="Strempel S."/>
            <person name="Sturgill D."/>
            <person name="Sutton G."/>
            <person name="Sutton G.G."/>
            <person name="Tao W."/>
            <person name="Teichmann S."/>
            <person name="Tobari Y.N."/>
            <person name="Tomimura Y."/>
            <person name="Tsolas J.M."/>
            <person name="Valente V.L."/>
            <person name="Venter E."/>
            <person name="Venter J.C."/>
            <person name="Vicario S."/>
            <person name="Vieira F.G."/>
            <person name="Vilella A.J."/>
            <person name="Villasante A."/>
            <person name="Walenz B."/>
            <person name="Wang J."/>
            <person name="Wasserman M."/>
            <person name="Watts T."/>
            <person name="Wilson D."/>
            <person name="Wilson R.K."/>
            <person name="Wing R.A."/>
            <person name="Wolfner M.F."/>
            <person name="Wong A."/>
            <person name="Wong G.K."/>
            <person name="Wu C.I."/>
            <person name="Wu G."/>
            <person name="Yamamoto D."/>
            <person name="Yang H.P."/>
            <person name="Yang S.P."/>
            <person name="Yorke J.A."/>
            <person name="Yoshida K."/>
            <person name="Zdobnov E."/>
            <person name="Zhang P."/>
            <person name="Zhang Y."/>
            <person name="Zimin A.V."/>
            <person name="Baldwin J."/>
            <person name="Abdouelleil A."/>
            <person name="Abdulkadir J."/>
            <person name="Abebe A."/>
            <person name="Abera B."/>
            <person name="Abreu J."/>
            <person name="Acer S.C."/>
            <person name="Aftuck L."/>
            <person name="Alexander A."/>
            <person name="An P."/>
            <person name="Anderson E."/>
            <person name="Anderson S."/>
            <person name="Arachi H."/>
            <person name="Azer M."/>
            <person name="Bachantsang P."/>
            <person name="Barry A."/>
            <person name="Bayul T."/>
            <person name="Berlin A."/>
            <person name="Bessette D."/>
            <person name="Bloom T."/>
            <person name="Blye J."/>
            <person name="Boguslavskiy L."/>
            <person name="Bonnet C."/>
            <person name="Boukhgalter B."/>
            <person name="Bourzgui I."/>
            <person name="Brown A."/>
            <person name="Cahill P."/>
            <person name="Channer S."/>
            <person name="Cheshatsang Y."/>
            <person name="Chuda L."/>
            <person name="Citroen M."/>
            <person name="Collymore A."/>
            <person name="Cooke P."/>
            <person name="Costello M."/>
            <person name="D'Aco K."/>
            <person name="Daza R."/>
            <person name="De Haan G."/>
            <person name="DeGray S."/>
            <person name="DeMaso C."/>
            <person name="Dhargay N."/>
            <person name="Dooley K."/>
            <person name="Dooley E."/>
            <person name="Doricent M."/>
            <person name="Dorje P."/>
            <person name="Dorjee K."/>
            <person name="Dupes A."/>
            <person name="Elong R."/>
            <person name="Falk J."/>
            <person name="Farina A."/>
            <person name="Faro S."/>
            <person name="Ferguson D."/>
            <person name="Fisher S."/>
            <person name="Foley C.D."/>
            <person name="Franke A."/>
            <person name="Friedrich D."/>
            <person name="Gadbois L."/>
            <person name="Gearin G."/>
            <person name="Gearin C.R."/>
            <person name="Giannoukos G."/>
            <person name="Goode T."/>
            <person name="Graham J."/>
            <person name="Grandbois E."/>
            <person name="Grewal S."/>
            <person name="Gyaltsen K."/>
            <person name="Hafez N."/>
            <person name="Hagos B."/>
            <person name="Hall J."/>
            <person name="Henson C."/>
            <person name="Hollinger A."/>
            <person name="Honan T."/>
            <person name="Huard M.D."/>
            <person name="Hughes L."/>
            <person name="Hurhula B."/>
            <person name="Husby M.E."/>
            <person name="Kamat A."/>
            <person name="Kanga B."/>
            <person name="Kashin S."/>
            <person name="Khazanovich D."/>
            <person name="Kisner P."/>
            <person name="Lance K."/>
            <person name="Lara M."/>
            <person name="Lee W."/>
            <person name="Lennon N."/>
            <person name="Letendre F."/>
            <person name="LeVine R."/>
            <person name="Lipovsky A."/>
            <person name="Liu X."/>
            <person name="Liu J."/>
            <person name="Liu S."/>
            <person name="Lokyitsang T."/>
            <person name="Lokyitsang Y."/>
            <person name="Lubonja R."/>
            <person name="Lui A."/>
            <person name="MacDonald P."/>
            <person name="Magnisalis V."/>
            <person name="Maru K."/>
            <person name="Matthews C."/>
            <person name="McCusker W."/>
            <person name="McDonough S."/>
            <person name="Mehta T."/>
            <person name="Meldrim J."/>
            <person name="Meneus L."/>
            <person name="Mihai O."/>
            <person name="Mihalev A."/>
            <person name="Mihova T."/>
            <person name="Mittelman R."/>
            <person name="Mlenga V."/>
            <person name="Montmayeur A."/>
            <person name="Mulrain L."/>
            <person name="Navidi A."/>
            <person name="Naylor J."/>
            <person name="Negash T."/>
            <person name="Nguyen T."/>
            <person name="Nguyen N."/>
            <person name="Nicol R."/>
            <person name="Norbu C."/>
            <person name="Norbu N."/>
            <person name="Novod N."/>
            <person name="O'Neill B."/>
            <person name="Osman S."/>
            <person name="Markiewicz E."/>
            <person name="Oyono O.L."/>
            <person name="Patti C."/>
            <person name="Phunkhang P."/>
            <person name="Pierre F."/>
            <person name="Priest M."/>
            <person name="Raghuraman S."/>
            <person name="Rege F."/>
            <person name="Reyes R."/>
            <person name="Rise C."/>
            <person name="Rogov P."/>
            <person name="Ross K."/>
            <person name="Ryan E."/>
            <person name="Settipalli S."/>
            <person name="Shea T."/>
            <person name="Sherpa N."/>
            <person name="Shi L."/>
            <person name="Shih D."/>
            <person name="Sparrow T."/>
            <person name="Spaulding J."/>
            <person name="Stalker J."/>
            <person name="Stange-Thomann N."/>
            <person name="Stavropoulos S."/>
            <person name="Stone C."/>
            <person name="Strader C."/>
            <person name="Tesfaye S."/>
            <person name="Thomson T."/>
            <person name="Thoulutsang Y."/>
            <person name="Thoulutsang D."/>
            <person name="Topham K."/>
            <person name="Topping I."/>
            <person name="Tsamla T."/>
            <person name="Vassiliev H."/>
            <person name="Vo A."/>
            <person name="Wangchuk T."/>
            <person name="Wangdi T."/>
            <person name="Weiand M."/>
            <person name="Wilkinson J."/>
            <person name="Wilson A."/>
            <person name="Yadav S."/>
            <person name="Young G."/>
            <person name="Yu Q."/>
            <person name="Zembek L."/>
            <person name="Zhong D."/>
            <person name="Zimmer A."/>
            <person name="Zwirko Z."/>
            <person name="Jaffe D.B."/>
            <person name="Alvarez P."/>
            <person name="Brockman W."/>
            <person name="Butler J."/>
            <person name="Chin C."/>
            <person name="Gnerre S."/>
            <person name="Grabherr M."/>
            <person name="Kleber M."/>
            <person name="Mauceli E."/>
            <person name="MacCallum I."/>
        </authorList>
    </citation>
    <scope>NUCLEOTIDE SEQUENCE [LARGE SCALE GENOMIC DNA]</scope>
    <source>
        <strain evidence="2 3">TSC#14021-0224.01</strain>
    </source>
</reference>
<feature type="transmembrane region" description="Helical" evidence="1">
    <location>
        <begin position="20"/>
        <end position="39"/>
    </location>
</feature>
<keyword evidence="1" id="KW-0472">Membrane</keyword>
<feature type="non-terminal residue" evidence="2">
    <location>
        <position position="1"/>
    </location>
</feature>
<proteinExistence type="predicted"/>
<evidence type="ECO:0000313" key="3">
    <source>
        <dbReference type="Proteomes" id="UP000008711"/>
    </source>
</evidence>
<dbReference type="EMBL" id="CH954178">
    <property type="protein sequence ID" value="KQS43644.1"/>
    <property type="molecule type" value="Genomic_DNA"/>
</dbReference>
<keyword evidence="3" id="KW-1185">Reference proteome</keyword>
<keyword evidence="1" id="KW-1133">Transmembrane helix</keyword>
<protein>
    <submittedName>
        <fullName evidence="2">Uncharacterized protein</fullName>
    </submittedName>
</protein>
<evidence type="ECO:0000313" key="2">
    <source>
        <dbReference type="EMBL" id="KQS43644.1"/>
    </source>
</evidence>
<dbReference type="Proteomes" id="UP000008711">
    <property type="component" value="Unassembled WGS sequence"/>
</dbReference>